<dbReference type="HOGENOM" id="CLU_3062936_0_0_4"/>
<reference evidence="2 3" key="1">
    <citation type="journal article" date="2009" name="PLoS Genet.">
        <title>The complete genome and proteome of Laribacter hongkongensis reveal potential mechanisms for adaptations to different temperatures and habitats.</title>
        <authorList>
            <person name="Woo P.C."/>
            <person name="Lau S.K."/>
            <person name="Tse H."/>
            <person name="Teng J.L."/>
            <person name="Curreem S.O."/>
            <person name="Tsang A.K."/>
            <person name="Fan R.Y."/>
            <person name="Wong G.K."/>
            <person name="Huang Y."/>
            <person name="Loman N.J."/>
            <person name="Snyder L.A."/>
            <person name="Cai J.J."/>
            <person name="Huang J.D."/>
            <person name="Mak W."/>
            <person name="Pallen M.J."/>
            <person name="Lok S."/>
            <person name="Yuen K.Y."/>
        </authorList>
    </citation>
    <scope>NUCLEOTIDE SEQUENCE [LARGE SCALE GENOMIC DNA]</scope>
    <source>
        <strain evidence="2 3">HLHK9</strain>
    </source>
</reference>
<dbReference type="EMBL" id="CP001154">
    <property type="protein sequence ID" value="ACO75153.1"/>
    <property type="molecule type" value="Genomic_DNA"/>
</dbReference>
<protein>
    <submittedName>
        <fullName evidence="2">Uncharacterized protein</fullName>
    </submittedName>
</protein>
<feature type="region of interest" description="Disordered" evidence="1">
    <location>
        <begin position="1"/>
        <end position="53"/>
    </location>
</feature>
<sequence length="53" mass="5286">MGLAITGEQGGHAKPSICSQGHAGQQASPASNPQACRKPAGLANSGPCIFRPE</sequence>
<dbReference type="AlphaFoldDB" id="C1D9Q1"/>
<dbReference type="STRING" id="557598.LHK_02169"/>
<evidence type="ECO:0000313" key="2">
    <source>
        <dbReference type="EMBL" id="ACO75153.1"/>
    </source>
</evidence>
<organism evidence="2 3">
    <name type="scientific">Laribacter hongkongensis (strain HLHK9)</name>
    <dbReference type="NCBI Taxonomy" id="557598"/>
    <lineage>
        <taxon>Bacteria</taxon>
        <taxon>Pseudomonadati</taxon>
        <taxon>Pseudomonadota</taxon>
        <taxon>Betaproteobacteria</taxon>
        <taxon>Neisseriales</taxon>
        <taxon>Aquaspirillaceae</taxon>
        <taxon>Laribacter</taxon>
    </lineage>
</organism>
<feature type="compositionally biased region" description="Polar residues" evidence="1">
    <location>
        <begin position="17"/>
        <end position="34"/>
    </location>
</feature>
<gene>
    <name evidence="2" type="ordered locus">LHK_02169</name>
</gene>
<evidence type="ECO:0000313" key="3">
    <source>
        <dbReference type="Proteomes" id="UP000002010"/>
    </source>
</evidence>
<proteinExistence type="predicted"/>
<name>C1D9Q1_LARHH</name>
<evidence type="ECO:0000256" key="1">
    <source>
        <dbReference type="SAM" id="MobiDB-lite"/>
    </source>
</evidence>
<dbReference type="KEGG" id="lhk:LHK_02169"/>
<accession>C1D9Q1</accession>
<keyword evidence="3" id="KW-1185">Reference proteome</keyword>
<dbReference type="Proteomes" id="UP000002010">
    <property type="component" value="Chromosome"/>
</dbReference>